<comment type="function">
    <text evidence="6">Exonuclease involved in the 3' processing of various precursor tRNAs. Initiates hydrolysis at the 3'-terminus of an RNA molecule and releases 5'-mononucleotides.</text>
</comment>
<protein>
    <recommendedName>
        <fullName evidence="6">Ribonuclease D</fullName>
        <shortName evidence="6">RNase D</shortName>
        <ecNumber evidence="6">3.1.13.5</ecNumber>
    </recommendedName>
</protein>
<dbReference type="GO" id="GO:0000166">
    <property type="term" value="F:nucleotide binding"/>
    <property type="evidence" value="ECO:0007669"/>
    <property type="project" value="InterPro"/>
</dbReference>
<evidence type="ECO:0000256" key="3">
    <source>
        <dbReference type="ARBA" id="ARBA00022722"/>
    </source>
</evidence>
<dbReference type="PANTHER" id="PTHR47649:SF1">
    <property type="entry name" value="RIBONUCLEASE D"/>
    <property type="match status" value="1"/>
</dbReference>
<dbReference type="InterPro" id="IPR036397">
    <property type="entry name" value="RNaseH_sf"/>
</dbReference>
<dbReference type="AlphaFoldDB" id="A0A3L8Q0Z7"/>
<dbReference type="GO" id="GO:0003676">
    <property type="term" value="F:nucleic acid binding"/>
    <property type="evidence" value="ECO:0007669"/>
    <property type="project" value="InterPro"/>
</dbReference>
<dbReference type="InterPro" id="IPR044876">
    <property type="entry name" value="HRDC_dom_sf"/>
</dbReference>
<evidence type="ECO:0000256" key="5">
    <source>
        <dbReference type="ARBA" id="ARBA00022839"/>
    </source>
</evidence>
<dbReference type="Gene3D" id="1.10.150.80">
    <property type="entry name" value="HRDC domain"/>
    <property type="match status" value="2"/>
</dbReference>
<dbReference type="InterPro" id="IPR002121">
    <property type="entry name" value="HRDC_dom"/>
</dbReference>
<dbReference type="EMBL" id="QZEI01000005">
    <property type="protein sequence ID" value="RLV61255.1"/>
    <property type="molecule type" value="Genomic_DNA"/>
</dbReference>
<comment type="subcellular location">
    <subcellularLocation>
        <location evidence="6">Cytoplasm</location>
    </subcellularLocation>
</comment>
<dbReference type="OrthoDB" id="9800549at2"/>
<dbReference type="InterPro" id="IPR048579">
    <property type="entry name" value="RNAseD_HRDC_C"/>
</dbReference>
<dbReference type="Pfam" id="PF01612">
    <property type="entry name" value="DNA_pol_A_exo1"/>
    <property type="match status" value="1"/>
</dbReference>
<dbReference type="InterPro" id="IPR010997">
    <property type="entry name" value="HRDC-like_sf"/>
</dbReference>
<name>A0A3L8Q0Z7_9GAMM</name>
<keyword evidence="9" id="KW-1185">Reference proteome</keyword>
<keyword evidence="5 6" id="KW-0269">Exonuclease</keyword>
<comment type="similarity">
    <text evidence="6">Belongs to the RNase D family.</text>
</comment>
<dbReference type="GO" id="GO:0005737">
    <property type="term" value="C:cytoplasm"/>
    <property type="evidence" value="ECO:0007669"/>
    <property type="project" value="UniProtKB-SubCell"/>
</dbReference>
<dbReference type="SMART" id="SM00474">
    <property type="entry name" value="35EXOc"/>
    <property type="match status" value="1"/>
</dbReference>
<gene>
    <name evidence="6 8" type="primary">rnd</name>
    <name evidence="8" type="ORF">D5018_03075</name>
</gene>
<keyword evidence="1 6" id="KW-0963">Cytoplasm</keyword>
<evidence type="ECO:0000259" key="7">
    <source>
        <dbReference type="PROSITE" id="PS50967"/>
    </source>
</evidence>
<dbReference type="CDD" id="cd06142">
    <property type="entry name" value="RNaseD_exo"/>
    <property type="match status" value="1"/>
</dbReference>
<dbReference type="InterPro" id="IPR002562">
    <property type="entry name" value="3'-5'_exonuclease_dom"/>
</dbReference>
<evidence type="ECO:0000313" key="8">
    <source>
        <dbReference type="EMBL" id="RLV61255.1"/>
    </source>
</evidence>
<dbReference type="Pfam" id="PF00570">
    <property type="entry name" value="HRDC"/>
    <property type="match status" value="1"/>
</dbReference>
<evidence type="ECO:0000313" key="9">
    <source>
        <dbReference type="Proteomes" id="UP000281474"/>
    </source>
</evidence>
<accession>A0A3L8Q0Z7</accession>
<keyword evidence="2 6" id="KW-0819">tRNA processing</keyword>
<dbReference type="SUPFAM" id="SSF47819">
    <property type="entry name" value="HRDC-like"/>
    <property type="match status" value="2"/>
</dbReference>
<sequence length="377" mass="43374">MSTTLHNDLGFDYVLVEDQNAFDDLIAQFSQSDIISLDTEFVRTRTYYAKLGLVQMYDGQTLALVDPLKCEDLSGLWQLLANENIIKLLHAGSEDLDIFAHYGQVEPKSIFDTQFAASICGFDHGLGYARLVEQCLGVVLDKGESRTDWMKRPLSQKQLDYAANDVFYLYSIFPILKQKLVELDRYEWVFEEGQIQTAGRTNEHDFDNAYLKVKNAFQLTPKQLALLKPLASWRLNTAVKKDTAIGFILKDHILIALAKAWPKSLKDFSKIREMSNIERGRYGKQVLSCFQQADFDNLPERIDAIAYRDDYKGSFKLVKKHLTQVAEQNTLPLEQIASKKMVHEYLGWLWKQPDRLPKILTSWRGRLTEESLSKLEV</sequence>
<dbReference type="HAMAP" id="MF_01899">
    <property type="entry name" value="RNase_D"/>
    <property type="match status" value="1"/>
</dbReference>
<dbReference type="InterPro" id="IPR012337">
    <property type="entry name" value="RNaseH-like_sf"/>
</dbReference>
<dbReference type="NCBIfam" id="TIGR01388">
    <property type="entry name" value="rnd"/>
    <property type="match status" value="1"/>
</dbReference>
<evidence type="ECO:0000256" key="2">
    <source>
        <dbReference type="ARBA" id="ARBA00022694"/>
    </source>
</evidence>
<comment type="caution">
    <text evidence="8">The sequence shown here is derived from an EMBL/GenBank/DDBJ whole genome shotgun (WGS) entry which is preliminary data.</text>
</comment>
<feature type="domain" description="HRDC" evidence="7">
    <location>
        <begin position="220"/>
        <end position="300"/>
    </location>
</feature>
<dbReference type="Proteomes" id="UP000281474">
    <property type="component" value="Unassembled WGS sequence"/>
</dbReference>
<proteinExistence type="inferred from homology"/>
<dbReference type="PROSITE" id="PS50967">
    <property type="entry name" value="HRDC"/>
    <property type="match status" value="1"/>
</dbReference>
<dbReference type="SUPFAM" id="SSF53098">
    <property type="entry name" value="Ribonuclease H-like"/>
    <property type="match status" value="1"/>
</dbReference>
<dbReference type="PANTHER" id="PTHR47649">
    <property type="entry name" value="RIBONUCLEASE D"/>
    <property type="match status" value="1"/>
</dbReference>
<keyword evidence="3 6" id="KW-0540">Nuclease</keyword>
<reference evidence="8 9" key="1">
    <citation type="submission" date="2018-09" db="EMBL/GenBank/DDBJ databases">
        <title>Phylogeny of the Shewanellaceae, and recommendation for two new genera, Pseudoshewanella and Parashewanella.</title>
        <authorList>
            <person name="Wang G."/>
        </authorList>
    </citation>
    <scope>NUCLEOTIDE SEQUENCE [LARGE SCALE GENOMIC DNA]</scope>
    <source>
        <strain evidence="8 9">C51</strain>
    </source>
</reference>
<dbReference type="Gene3D" id="3.30.420.10">
    <property type="entry name" value="Ribonuclease H-like superfamily/Ribonuclease H"/>
    <property type="match status" value="1"/>
</dbReference>
<dbReference type="GO" id="GO:0042780">
    <property type="term" value="P:tRNA 3'-end processing"/>
    <property type="evidence" value="ECO:0007669"/>
    <property type="project" value="UniProtKB-UniRule"/>
</dbReference>
<comment type="catalytic activity">
    <reaction evidence="6">
        <text>Exonucleolytic cleavage that removes extra residues from the 3'-terminus of tRNA to produce 5'-mononucleotides.</text>
        <dbReference type="EC" id="3.1.13.5"/>
    </reaction>
</comment>
<dbReference type="EC" id="3.1.13.5" evidence="6"/>
<dbReference type="Pfam" id="PF21293">
    <property type="entry name" value="RNAseD_HRDC_C"/>
    <property type="match status" value="1"/>
</dbReference>
<dbReference type="SMART" id="SM00341">
    <property type="entry name" value="HRDC"/>
    <property type="match status" value="1"/>
</dbReference>
<dbReference type="RefSeq" id="WP_121837517.1">
    <property type="nucleotide sequence ID" value="NZ_ML014756.1"/>
</dbReference>
<dbReference type="InterPro" id="IPR051086">
    <property type="entry name" value="RNase_D-like"/>
</dbReference>
<evidence type="ECO:0000256" key="4">
    <source>
        <dbReference type="ARBA" id="ARBA00022801"/>
    </source>
</evidence>
<evidence type="ECO:0000256" key="6">
    <source>
        <dbReference type="HAMAP-Rule" id="MF_01899"/>
    </source>
</evidence>
<keyword evidence="4 6" id="KW-0378">Hydrolase</keyword>
<evidence type="ECO:0000256" key="1">
    <source>
        <dbReference type="ARBA" id="ARBA00022490"/>
    </source>
</evidence>
<comment type="cofactor">
    <cofactor evidence="6">
        <name>a divalent metal cation</name>
        <dbReference type="ChEBI" id="CHEBI:60240"/>
    </cofactor>
</comment>
<dbReference type="InterPro" id="IPR006292">
    <property type="entry name" value="RNase_D"/>
</dbReference>
<dbReference type="GO" id="GO:0033890">
    <property type="term" value="F:ribonuclease D activity"/>
    <property type="evidence" value="ECO:0007669"/>
    <property type="project" value="UniProtKB-UniRule"/>
</dbReference>
<organism evidence="8 9">
    <name type="scientific">Parashewanella curva</name>
    <dbReference type="NCBI Taxonomy" id="2338552"/>
    <lineage>
        <taxon>Bacteria</taxon>
        <taxon>Pseudomonadati</taxon>
        <taxon>Pseudomonadota</taxon>
        <taxon>Gammaproteobacteria</taxon>
        <taxon>Alteromonadales</taxon>
        <taxon>Shewanellaceae</taxon>
        <taxon>Parashewanella</taxon>
    </lineage>
</organism>
<dbReference type="GO" id="GO:0008408">
    <property type="term" value="F:3'-5' exonuclease activity"/>
    <property type="evidence" value="ECO:0007669"/>
    <property type="project" value="InterPro"/>
</dbReference>